<evidence type="ECO:0000256" key="2">
    <source>
        <dbReference type="PIRSR" id="PIRSR617939-1"/>
    </source>
</evidence>
<dbReference type="GO" id="GO:0003839">
    <property type="term" value="F:gamma-glutamylcyclotransferase activity"/>
    <property type="evidence" value="ECO:0007669"/>
    <property type="project" value="InterPro"/>
</dbReference>
<dbReference type="InterPro" id="IPR036568">
    <property type="entry name" value="GGCT-like_sf"/>
</dbReference>
<gene>
    <name evidence="3" type="ORF">WN50_01805</name>
</gene>
<dbReference type="CDD" id="cd06661">
    <property type="entry name" value="GGCT_like"/>
    <property type="match status" value="1"/>
</dbReference>
<comment type="caution">
    <text evidence="3">The sequence shown here is derived from an EMBL/GenBank/DDBJ whole genome shotgun (WGS) entry which is preliminary data.</text>
</comment>
<evidence type="ECO:0000313" key="3">
    <source>
        <dbReference type="EMBL" id="KKD39722.1"/>
    </source>
</evidence>
<evidence type="ECO:0000256" key="1">
    <source>
        <dbReference type="ARBA" id="ARBA00023239"/>
    </source>
</evidence>
<proteinExistence type="predicted"/>
<evidence type="ECO:0000313" key="4">
    <source>
        <dbReference type="Proteomes" id="UP000033607"/>
    </source>
</evidence>
<dbReference type="Gene3D" id="3.10.490.10">
    <property type="entry name" value="Gamma-glutamyl cyclotransferase-like"/>
    <property type="match status" value="1"/>
</dbReference>
<dbReference type="PANTHER" id="PTHR12935">
    <property type="entry name" value="GAMMA-GLUTAMYLCYCLOTRANSFERASE"/>
    <property type="match status" value="1"/>
</dbReference>
<dbReference type="AlphaFoldDB" id="A0A0F5YM53"/>
<dbReference type="InterPro" id="IPR013024">
    <property type="entry name" value="GGCT-like"/>
</dbReference>
<dbReference type="EMBL" id="LATL02000177">
    <property type="protein sequence ID" value="KKD39722.1"/>
    <property type="molecule type" value="Genomic_DNA"/>
</dbReference>
<reference evidence="3 4" key="1">
    <citation type="submission" date="2015-06" db="EMBL/GenBank/DDBJ databases">
        <title>Draft genome assembly of filamentous brackish cyanobacterium Limnoraphis robusta strain CS-951.</title>
        <authorList>
            <person name="Willis A."/>
            <person name="Parks M."/>
            <person name="Burford M.A."/>
        </authorList>
    </citation>
    <scope>NUCLEOTIDE SEQUENCE [LARGE SCALE GENOMIC DNA]</scope>
    <source>
        <strain evidence="3 4">CS-951</strain>
    </source>
</reference>
<name>A0A0F5YM53_9CYAN</name>
<organism evidence="3 4">
    <name type="scientific">Limnoraphis robusta CS-951</name>
    <dbReference type="NCBI Taxonomy" id="1637645"/>
    <lineage>
        <taxon>Bacteria</taxon>
        <taxon>Bacillati</taxon>
        <taxon>Cyanobacteriota</taxon>
        <taxon>Cyanophyceae</taxon>
        <taxon>Oscillatoriophycideae</taxon>
        <taxon>Oscillatoriales</taxon>
        <taxon>Sirenicapillariaceae</taxon>
        <taxon>Limnoraphis</taxon>
    </lineage>
</organism>
<keyword evidence="1" id="KW-0456">Lyase</keyword>
<dbReference type="SUPFAM" id="SSF110857">
    <property type="entry name" value="Gamma-glutamyl cyclotransferase-like"/>
    <property type="match status" value="1"/>
</dbReference>
<dbReference type="PATRIC" id="fig|1637645.4.peg.3448"/>
<sequence length="208" mass="24328">MLQSTNISNSGSLQNKQKPIVEEMFYYFAYGSCMCPVDLQRTMKEPTHHYVVGPALIKGYRLGFYLQYRRRNCGALDIVQDPKSHVEGVLYHLPRRMINLLDQREEVCFNHHQAIHVGSYRPERVEVFCKGQRYSDVRTYTVVNKLPEELAPNDWYFNVVMRGAITCGLTEEYCWKLFQHMYSLQKEQLQYHLSSIQASISLKSLSSD</sequence>
<dbReference type="Pfam" id="PF13772">
    <property type="entry name" value="AIG2_2"/>
    <property type="match status" value="1"/>
</dbReference>
<dbReference type="PANTHER" id="PTHR12935:SF0">
    <property type="entry name" value="GAMMA-GLUTAMYLCYCLOTRANSFERASE"/>
    <property type="match status" value="1"/>
</dbReference>
<accession>A0A0F5YM53</accession>
<protein>
    <submittedName>
        <fullName evidence="3">Uncharacterized protein</fullName>
    </submittedName>
</protein>
<feature type="active site" description="Proton acceptor" evidence="2">
    <location>
        <position position="105"/>
    </location>
</feature>
<dbReference type="Proteomes" id="UP000033607">
    <property type="component" value="Unassembled WGS sequence"/>
</dbReference>
<dbReference type="InterPro" id="IPR017939">
    <property type="entry name" value="G-Glutamylcylcotransferase"/>
</dbReference>